<sequence length="344" mass="39071">MNTFKYLTIIFLGSFLISCGSNSAQKKNDISIKINAEGQAITIDKTLELEISNPKKHEISSVEFMLDGAVISEKVDLKSLKLGDHTIEAKLQLGDDTETISQTITLLNNQTPKVYSYKIINEYPHDITSYTQGLEFYNGELYESTGQYRESKLRKVDYKTGEVLKNIDLADEYFGEGLTVLNNKIYQLTWKRGTGFVYDVDTFEKTGSFKYGNSVEGWGICNDGKKLYKSDGTKKIWTLNPETLTEESYIQAYHNKGKVVELNELEWVNGKIYANRYNKNGVAIINPENGAVEGVIDFTPLRKKVTQHPKLDVLNGIAYNPDTQTLFITGKRWDKLFEVEIIEN</sequence>
<dbReference type="InterPro" id="IPR011044">
    <property type="entry name" value="Quino_amine_DH_bsu"/>
</dbReference>
<dbReference type="GO" id="GO:0016603">
    <property type="term" value="F:glutaminyl-peptide cyclotransferase activity"/>
    <property type="evidence" value="ECO:0007669"/>
    <property type="project" value="InterPro"/>
</dbReference>
<dbReference type="PANTHER" id="PTHR31270:SF1">
    <property type="entry name" value="GLUTAMINYL-PEPTIDE CYCLOTRANSFERASE"/>
    <property type="match status" value="1"/>
</dbReference>
<keyword evidence="2" id="KW-0808">Transferase</keyword>
<reference evidence="2 3" key="1">
    <citation type="submission" date="2018-05" db="EMBL/GenBank/DDBJ databases">
        <title>Genomic Encyclopedia of Archaeal and Bacterial Type Strains, Phase II (KMG-II): from individual species to whole genera.</title>
        <authorList>
            <person name="Goeker M."/>
        </authorList>
    </citation>
    <scope>NUCLEOTIDE SEQUENCE [LARGE SCALE GENOMIC DNA]</scope>
    <source>
        <strain evidence="2 3">DSM 22637</strain>
    </source>
</reference>
<dbReference type="InterPro" id="IPR015943">
    <property type="entry name" value="WD40/YVTN_repeat-like_dom_sf"/>
</dbReference>
<keyword evidence="1" id="KW-0732">Signal</keyword>
<feature type="signal peptide" evidence="1">
    <location>
        <begin position="1"/>
        <end position="23"/>
    </location>
</feature>
<dbReference type="PANTHER" id="PTHR31270">
    <property type="entry name" value="GLUTAMINYL-PEPTIDE CYCLOTRANSFERASE"/>
    <property type="match status" value="1"/>
</dbReference>
<protein>
    <submittedName>
        <fullName evidence="2">Glutamine cyclotransferase</fullName>
    </submittedName>
</protein>
<proteinExistence type="predicted"/>
<dbReference type="RefSeq" id="WP_109681443.1">
    <property type="nucleotide sequence ID" value="NZ_QGGP01000002.1"/>
</dbReference>
<dbReference type="Gene3D" id="2.130.10.10">
    <property type="entry name" value="YVTN repeat-like/Quinoprotein amine dehydrogenase"/>
    <property type="match status" value="1"/>
</dbReference>
<evidence type="ECO:0000313" key="2">
    <source>
        <dbReference type="EMBL" id="PWK19546.1"/>
    </source>
</evidence>
<dbReference type="PROSITE" id="PS51257">
    <property type="entry name" value="PROKAR_LIPOPROTEIN"/>
    <property type="match status" value="1"/>
</dbReference>
<feature type="chain" id="PRO_5016404326" evidence="1">
    <location>
        <begin position="24"/>
        <end position="344"/>
    </location>
</feature>
<gene>
    <name evidence="2" type="ORF">LX78_00894</name>
</gene>
<organism evidence="2 3">
    <name type="scientific">Xanthomarina spongicola</name>
    <dbReference type="NCBI Taxonomy" id="570520"/>
    <lineage>
        <taxon>Bacteria</taxon>
        <taxon>Pseudomonadati</taxon>
        <taxon>Bacteroidota</taxon>
        <taxon>Flavobacteriia</taxon>
        <taxon>Flavobacteriales</taxon>
        <taxon>Flavobacteriaceae</taxon>
        <taxon>Xanthomarina</taxon>
    </lineage>
</organism>
<name>A0A316DP56_9FLAO</name>
<dbReference type="Pfam" id="PF05096">
    <property type="entry name" value="Glu_cyclase_2"/>
    <property type="match status" value="1"/>
</dbReference>
<dbReference type="AlphaFoldDB" id="A0A316DP56"/>
<dbReference type="OrthoDB" id="9783700at2"/>
<dbReference type="Proteomes" id="UP000245430">
    <property type="component" value="Unassembled WGS sequence"/>
</dbReference>
<comment type="caution">
    <text evidence="2">The sequence shown here is derived from an EMBL/GenBank/DDBJ whole genome shotgun (WGS) entry which is preliminary data.</text>
</comment>
<dbReference type="InterPro" id="IPR007788">
    <property type="entry name" value="QCT"/>
</dbReference>
<dbReference type="SUPFAM" id="SSF50969">
    <property type="entry name" value="YVTN repeat-like/Quinoprotein amine dehydrogenase"/>
    <property type="match status" value="1"/>
</dbReference>
<dbReference type="EMBL" id="QGGP01000002">
    <property type="protein sequence ID" value="PWK19546.1"/>
    <property type="molecule type" value="Genomic_DNA"/>
</dbReference>
<evidence type="ECO:0000256" key="1">
    <source>
        <dbReference type="SAM" id="SignalP"/>
    </source>
</evidence>
<keyword evidence="3" id="KW-1185">Reference proteome</keyword>
<evidence type="ECO:0000313" key="3">
    <source>
        <dbReference type="Proteomes" id="UP000245430"/>
    </source>
</evidence>
<accession>A0A316DP56</accession>